<name>A0ABV1AL33_9FIRM</name>
<keyword evidence="2" id="KW-1185">Reference proteome</keyword>
<organism evidence="1 2">
    <name type="scientific">Blautia intestinihominis</name>
    <dbReference type="NCBI Taxonomy" id="3133152"/>
    <lineage>
        <taxon>Bacteria</taxon>
        <taxon>Bacillati</taxon>
        <taxon>Bacillota</taxon>
        <taxon>Clostridia</taxon>
        <taxon>Lachnospirales</taxon>
        <taxon>Lachnospiraceae</taxon>
        <taxon>Blautia</taxon>
    </lineage>
</organism>
<evidence type="ECO:0000313" key="2">
    <source>
        <dbReference type="Proteomes" id="UP001446032"/>
    </source>
</evidence>
<evidence type="ECO:0000313" key="1">
    <source>
        <dbReference type="EMBL" id="MEQ2358348.1"/>
    </source>
</evidence>
<reference evidence="1 2" key="1">
    <citation type="submission" date="2024-03" db="EMBL/GenBank/DDBJ databases">
        <title>Human intestinal bacterial collection.</title>
        <authorList>
            <person name="Pauvert C."/>
            <person name="Hitch T.C.A."/>
            <person name="Clavel T."/>
        </authorList>
    </citation>
    <scope>NUCLEOTIDE SEQUENCE [LARGE SCALE GENOMIC DNA]</scope>
    <source>
        <strain evidence="1 2">CLA-AA-H95</strain>
    </source>
</reference>
<accession>A0ABV1AL33</accession>
<dbReference type="RefSeq" id="WP_302700864.1">
    <property type="nucleotide sequence ID" value="NZ_JBBMEI010000022.1"/>
</dbReference>
<gene>
    <name evidence="1" type="ORF">WMO75_08380</name>
</gene>
<dbReference type="EMBL" id="JBBMEI010000022">
    <property type="protein sequence ID" value="MEQ2358348.1"/>
    <property type="molecule type" value="Genomic_DNA"/>
</dbReference>
<sequence>GKQYWCHGRTLKKGGIPPDFRCSGNLLPSSSQTSQYMCLKHLVNPKTSHTDMVWEVFEYYFW</sequence>
<feature type="non-terminal residue" evidence="1">
    <location>
        <position position="1"/>
    </location>
</feature>
<proteinExistence type="predicted"/>
<protein>
    <submittedName>
        <fullName evidence="1">Uncharacterized protein</fullName>
    </submittedName>
</protein>
<dbReference type="Proteomes" id="UP001446032">
    <property type="component" value="Unassembled WGS sequence"/>
</dbReference>
<comment type="caution">
    <text evidence="1">The sequence shown here is derived from an EMBL/GenBank/DDBJ whole genome shotgun (WGS) entry which is preliminary data.</text>
</comment>